<dbReference type="InterPro" id="IPR056789">
    <property type="entry name" value="LRR_R13L1-DRL21"/>
</dbReference>
<organism evidence="2 3">
    <name type="scientific">Vigna unguiculata</name>
    <name type="common">Cowpea</name>
    <dbReference type="NCBI Taxonomy" id="3917"/>
    <lineage>
        <taxon>Eukaryota</taxon>
        <taxon>Viridiplantae</taxon>
        <taxon>Streptophyta</taxon>
        <taxon>Embryophyta</taxon>
        <taxon>Tracheophyta</taxon>
        <taxon>Spermatophyta</taxon>
        <taxon>Magnoliopsida</taxon>
        <taxon>eudicotyledons</taxon>
        <taxon>Gunneridae</taxon>
        <taxon>Pentapetalae</taxon>
        <taxon>rosids</taxon>
        <taxon>fabids</taxon>
        <taxon>Fabales</taxon>
        <taxon>Fabaceae</taxon>
        <taxon>Papilionoideae</taxon>
        <taxon>50 kb inversion clade</taxon>
        <taxon>NPAAA clade</taxon>
        <taxon>indigoferoid/millettioid clade</taxon>
        <taxon>Phaseoleae</taxon>
        <taxon>Vigna</taxon>
    </lineage>
</organism>
<accession>A0A4D6LB37</accession>
<evidence type="ECO:0000313" key="3">
    <source>
        <dbReference type="Proteomes" id="UP000501690"/>
    </source>
</evidence>
<feature type="domain" description="R13L1/DRL21-like LRR repeat region" evidence="1">
    <location>
        <begin position="185"/>
        <end position="309"/>
    </location>
</feature>
<name>A0A4D6LB37_VIGUN</name>
<sequence length="697" mass="79542">MHDLINDLAKYVSGEVCFRLGVDRAERVPKTTRHFSTGKGLDEYHEYRSLPDVKRLRTFLCISWNCEIQLQELISNFKFLRVLSLPGSDNIKEVSDTIGDLIHLRSLDLSGTHIERLPDSTCSLCNLQVLKLNKCFYLKELPTTLQELTDLRHLELMGTTLRKAPVFLAKLKNLQLWMNRFEFSIQQLGELDLHGSLIIQNVDNIINPCDALAANLKNKVHLAKLRLYWNLEGNIEDSMKEREVLENLQPSKHLKHLSIDGYGGTRFACWLSDNSVSNVVSLSLTNCKYCQCLPSLGLLTFLKHLMISDLDWIERIDADFYANSSCAFASLETLSFTRMKEWEEWQCMTGAFPSLQSLSVINCPKLKGHLPEQVSHLKSLTINLCEQLVASIPRFVEIEGVKMEPSSFDMIGPLVSHTPLKYLRLYSSPGMNILINYCYHFLVELDISHGCDSLTTFPLDFFPKLWKLRLDECRKLEMISQGKCHHHLKSLKIEKCSQFQSFPNEGLFAPELKIFFIEGSEKLKSMPKRMSTLLPSLNQLNINKCPGVELSEGCLPSNLKEMNLWNCSKLVASLKGAWGTNPSLERLHIAEMDLEFFPGEGLLPLSLTRLIIDNCRNLKKLDYKGLSHLSFLQKLSLHNCPILQCLPEEGLPKSISVFEISHCSLLKGRCKKQDGEDWEKIAHIKTIWVDDELQVAN</sequence>
<dbReference type="PANTHER" id="PTHR47186">
    <property type="entry name" value="LEUCINE-RICH REPEAT-CONTAINING PROTEIN 57"/>
    <property type="match status" value="1"/>
</dbReference>
<dbReference type="InterPro" id="IPR032675">
    <property type="entry name" value="LRR_dom_sf"/>
</dbReference>
<dbReference type="Gene3D" id="3.80.10.10">
    <property type="entry name" value="Ribonuclease Inhibitor"/>
    <property type="match status" value="2"/>
</dbReference>
<keyword evidence="3" id="KW-1185">Reference proteome</keyword>
<dbReference type="PROSITE" id="PS51450">
    <property type="entry name" value="LRR"/>
    <property type="match status" value="1"/>
</dbReference>
<protein>
    <submittedName>
        <fullName evidence="2">Disease resistance protein RPM1</fullName>
    </submittedName>
</protein>
<dbReference type="SUPFAM" id="SSF52058">
    <property type="entry name" value="L domain-like"/>
    <property type="match status" value="2"/>
</dbReference>
<dbReference type="PANTHER" id="PTHR47186:SF43">
    <property type="entry name" value="TYPE DISEASE RESISTANCE PROTEIN CNL-J3, PUTATIVE-RELATED"/>
    <property type="match status" value="1"/>
</dbReference>
<gene>
    <name evidence="2" type="ORF">DEO72_LG3g259</name>
</gene>
<dbReference type="Pfam" id="PF25019">
    <property type="entry name" value="LRR_R13L1-DRL21"/>
    <property type="match status" value="1"/>
</dbReference>
<evidence type="ECO:0000259" key="1">
    <source>
        <dbReference type="Pfam" id="PF25019"/>
    </source>
</evidence>
<reference evidence="2 3" key="1">
    <citation type="submission" date="2019-04" db="EMBL/GenBank/DDBJ databases">
        <title>An improved genome assembly and genetic linkage map for asparagus bean, Vigna unguiculata ssp. sesquipedialis.</title>
        <authorList>
            <person name="Xia Q."/>
            <person name="Zhang R."/>
            <person name="Dong Y."/>
        </authorList>
    </citation>
    <scope>NUCLEOTIDE SEQUENCE [LARGE SCALE GENOMIC DNA]</scope>
    <source>
        <tissue evidence="2">Leaf</tissue>
    </source>
</reference>
<dbReference type="Proteomes" id="UP000501690">
    <property type="component" value="Linkage Group LG3"/>
</dbReference>
<evidence type="ECO:0000313" key="2">
    <source>
        <dbReference type="EMBL" id="QCD85739.1"/>
    </source>
</evidence>
<proteinExistence type="predicted"/>
<dbReference type="InterPro" id="IPR001611">
    <property type="entry name" value="Leu-rich_rpt"/>
</dbReference>
<dbReference type="AlphaFoldDB" id="A0A4D6LB37"/>
<dbReference type="EMBL" id="CP039347">
    <property type="protein sequence ID" value="QCD85739.1"/>
    <property type="molecule type" value="Genomic_DNA"/>
</dbReference>